<name>A0ABN2ET26_9ACTN</name>
<sequence>MSSTDHKPSTGVTYLVRHGRTSLSKTYITNGDPSAAVVMDSHGRSSCARAEREWGWLATVASCRVSQFPRTRETAAMLLVGSSVEILPEPRLNELDYGSFEAGPWLEYGRWLTVAGPDAVPPGSRESWRSAARRMLAGLRACLDLPSPRLVVAHGMLLSLVERVASPGHTVLDWPLPEAAYVTPLCLSDDELTAVVERGLSNLTVPSRQQVPPTTPGGHL</sequence>
<reference evidence="1 2" key="1">
    <citation type="journal article" date="2019" name="Int. J. Syst. Evol. Microbiol.">
        <title>The Global Catalogue of Microorganisms (GCM) 10K type strain sequencing project: providing services to taxonomists for standard genome sequencing and annotation.</title>
        <authorList>
            <consortium name="The Broad Institute Genomics Platform"/>
            <consortium name="The Broad Institute Genome Sequencing Center for Infectious Disease"/>
            <person name="Wu L."/>
            <person name="Ma J."/>
        </authorList>
    </citation>
    <scope>NUCLEOTIDE SEQUENCE [LARGE SCALE GENOMIC DNA]</scope>
    <source>
        <strain evidence="1 2">JCM 14969</strain>
    </source>
</reference>
<dbReference type="Proteomes" id="UP001500393">
    <property type="component" value="Unassembled WGS sequence"/>
</dbReference>
<dbReference type="Gene3D" id="3.40.50.1240">
    <property type="entry name" value="Phosphoglycerate mutase-like"/>
    <property type="match status" value="1"/>
</dbReference>
<comment type="caution">
    <text evidence="1">The sequence shown here is derived from an EMBL/GenBank/DDBJ whole genome shotgun (WGS) entry which is preliminary data.</text>
</comment>
<evidence type="ECO:0008006" key="3">
    <source>
        <dbReference type="Google" id="ProtNLM"/>
    </source>
</evidence>
<dbReference type="InterPro" id="IPR029033">
    <property type="entry name" value="His_PPase_superfam"/>
</dbReference>
<keyword evidence="2" id="KW-1185">Reference proteome</keyword>
<dbReference type="InterPro" id="IPR013078">
    <property type="entry name" value="His_Pase_superF_clade-1"/>
</dbReference>
<gene>
    <name evidence="1" type="ORF">GCM10009789_83670</name>
</gene>
<dbReference type="SUPFAM" id="SSF53254">
    <property type="entry name" value="Phosphoglycerate mutase-like"/>
    <property type="match status" value="1"/>
</dbReference>
<dbReference type="Pfam" id="PF00300">
    <property type="entry name" value="His_Phos_1"/>
    <property type="match status" value="1"/>
</dbReference>
<protein>
    <recommendedName>
        <fullName evidence="3">Phosphoglycerate mutase</fullName>
    </recommendedName>
</protein>
<organism evidence="1 2">
    <name type="scientific">Kribbella sancticallisti</name>
    <dbReference type="NCBI Taxonomy" id="460087"/>
    <lineage>
        <taxon>Bacteria</taxon>
        <taxon>Bacillati</taxon>
        <taxon>Actinomycetota</taxon>
        <taxon>Actinomycetes</taxon>
        <taxon>Propionibacteriales</taxon>
        <taxon>Kribbellaceae</taxon>
        <taxon>Kribbella</taxon>
    </lineage>
</organism>
<evidence type="ECO:0000313" key="2">
    <source>
        <dbReference type="Proteomes" id="UP001500393"/>
    </source>
</evidence>
<accession>A0ABN2ET26</accession>
<dbReference type="EMBL" id="BAAAOS010000066">
    <property type="protein sequence ID" value="GAA1616930.1"/>
    <property type="molecule type" value="Genomic_DNA"/>
</dbReference>
<evidence type="ECO:0000313" key="1">
    <source>
        <dbReference type="EMBL" id="GAA1616930.1"/>
    </source>
</evidence>
<proteinExistence type="predicted"/>
<dbReference type="RefSeq" id="WP_344222339.1">
    <property type="nucleotide sequence ID" value="NZ_BAAAOS010000066.1"/>
</dbReference>